<keyword evidence="3" id="KW-1185">Reference proteome</keyword>
<feature type="compositionally biased region" description="Polar residues" evidence="1">
    <location>
        <begin position="1"/>
        <end position="10"/>
    </location>
</feature>
<organism evidence="2 3">
    <name type="scientific">Pleurotus eryngii</name>
    <name type="common">Boletus of the steppes</name>
    <dbReference type="NCBI Taxonomy" id="5323"/>
    <lineage>
        <taxon>Eukaryota</taxon>
        <taxon>Fungi</taxon>
        <taxon>Dikarya</taxon>
        <taxon>Basidiomycota</taxon>
        <taxon>Agaricomycotina</taxon>
        <taxon>Agaricomycetes</taxon>
        <taxon>Agaricomycetidae</taxon>
        <taxon>Agaricales</taxon>
        <taxon>Pleurotineae</taxon>
        <taxon>Pleurotaceae</taxon>
        <taxon>Pleurotus</taxon>
    </lineage>
</organism>
<dbReference type="AlphaFoldDB" id="A0A9P5ZN02"/>
<evidence type="ECO:0000256" key="1">
    <source>
        <dbReference type="SAM" id="MobiDB-lite"/>
    </source>
</evidence>
<proteinExistence type="predicted"/>
<comment type="caution">
    <text evidence="2">The sequence shown here is derived from an EMBL/GenBank/DDBJ whole genome shotgun (WGS) entry which is preliminary data.</text>
</comment>
<reference evidence="2" key="1">
    <citation type="submission" date="2020-11" db="EMBL/GenBank/DDBJ databases">
        <authorList>
            <consortium name="DOE Joint Genome Institute"/>
            <person name="Ahrendt S."/>
            <person name="Riley R."/>
            <person name="Andreopoulos W."/>
            <person name="Labutti K."/>
            <person name="Pangilinan J."/>
            <person name="Ruiz-Duenas F.J."/>
            <person name="Barrasa J.M."/>
            <person name="Sanchez-Garcia M."/>
            <person name="Camarero S."/>
            <person name="Miyauchi S."/>
            <person name="Serrano A."/>
            <person name="Linde D."/>
            <person name="Babiker R."/>
            <person name="Drula E."/>
            <person name="Ayuso-Fernandez I."/>
            <person name="Pacheco R."/>
            <person name="Padilla G."/>
            <person name="Ferreira P."/>
            <person name="Barriuso J."/>
            <person name="Kellner H."/>
            <person name="Castanera R."/>
            <person name="Alfaro M."/>
            <person name="Ramirez L."/>
            <person name="Pisabarro A.G."/>
            <person name="Kuo A."/>
            <person name="Tritt A."/>
            <person name="Lipzen A."/>
            <person name="He G."/>
            <person name="Yan M."/>
            <person name="Ng V."/>
            <person name="Cullen D."/>
            <person name="Martin F."/>
            <person name="Rosso M.-N."/>
            <person name="Henrissat B."/>
            <person name="Hibbett D."/>
            <person name="Martinez A.T."/>
            <person name="Grigoriev I.V."/>
        </authorList>
    </citation>
    <scope>NUCLEOTIDE SEQUENCE</scope>
    <source>
        <strain evidence="2">ATCC 90797</strain>
    </source>
</reference>
<dbReference type="OrthoDB" id="6730379at2759"/>
<name>A0A9P5ZN02_PLEER</name>
<gene>
    <name evidence="2" type="ORF">BDN71DRAFT_104579</name>
</gene>
<accession>A0A9P5ZN02</accession>
<sequence>MSSASASNSAEILDNHLSYPASQPASPKSELKQVPPQPRQVLQDRLYIGNLHPSVDEYASNISHRCHAVAHRTSCAYQIRTSQSLLKVR</sequence>
<evidence type="ECO:0000313" key="3">
    <source>
        <dbReference type="Proteomes" id="UP000807025"/>
    </source>
</evidence>
<dbReference type="Proteomes" id="UP000807025">
    <property type="component" value="Unassembled WGS sequence"/>
</dbReference>
<evidence type="ECO:0000313" key="2">
    <source>
        <dbReference type="EMBL" id="KAF9491058.1"/>
    </source>
</evidence>
<protein>
    <submittedName>
        <fullName evidence="2">Uncharacterized protein</fullName>
    </submittedName>
</protein>
<dbReference type="EMBL" id="MU154627">
    <property type="protein sequence ID" value="KAF9491058.1"/>
    <property type="molecule type" value="Genomic_DNA"/>
</dbReference>
<feature type="region of interest" description="Disordered" evidence="1">
    <location>
        <begin position="1"/>
        <end position="38"/>
    </location>
</feature>